<reference evidence="2 3" key="1">
    <citation type="submission" date="2013-10" db="EMBL/GenBank/DDBJ databases">
        <title>Complete genome sequence of Corynebacterium lactis DSM 45799(T), isolated from raw cow milk.</title>
        <authorList>
            <person name="Ruckert C."/>
            <person name="Albersmeier A."/>
            <person name="Lipski A."/>
            <person name="Kalinowski J."/>
        </authorList>
    </citation>
    <scope>NUCLEOTIDE SEQUENCE [LARGE SCALE GENOMIC DNA]</scope>
    <source>
        <strain evidence="2 3">RW2-5</strain>
    </source>
</reference>
<name>A0A0K2H339_9CORY</name>
<organism evidence="2 3">
    <name type="scientific">Corynebacterium lactis RW2-5</name>
    <dbReference type="NCBI Taxonomy" id="1408189"/>
    <lineage>
        <taxon>Bacteria</taxon>
        <taxon>Bacillati</taxon>
        <taxon>Actinomycetota</taxon>
        <taxon>Actinomycetes</taxon>
        <taxon>Mycobacteriales</taxon>
        <taxon>Corynebacteriaceae</taxon>
        <taxon>Corynebacterium</taxon>
    </lineage>
</organism>
<dbReference type="PATRIC" id="fig|1408189.4.peg.677"/>
<dbReference type="Proteomes" id="UP000058446">
    <property type="component" value="Chromosome"/>
</dbReference>
<dbReference type="KEGG" id="clw:CLAC_03390"/>
<evidence type="ECO:0000313" key="3">
    <source>
        <dbReference type="Proteomes" id="UP000058446"/>
    </source>
</evidence>
<gene>
    <name evidence="2" type="ORF">CLAC_03390</name>
</gene>
<proteinExistence type="predicted"/>
<evidence type="ECO:0000259" key="1">
    <source>
        <dbReference type="Pfam" id="PF25678"/>
    </source>
</evidence>
<dbReference type="STRING" id="1408189.CLAC_03390"/>
<dbReference type="OrthoDB" id="6400380at2"/>
<dbReference type="EMBL" id="CP006841">
    <property type="protein sequence ID" value="ALA68447.1"/>
    <property type="molecule type" value="Genomic_DNA"/>
</dbReference>
<dbReference type="AlphaFoldDB" id="A0A0K2H339"/>
<dbReference type="InterPro" id="IPR057706">
    <property type="entry name" value="DUF7946"/>
</dbReference>
<dbReference type="Pfam" id="PF25678">
    <property type="entry name" value="DUF7946"/>
    <property type="match status" value="1"/>
</dbReference>
<protein>
    <recommendedName>
        <fullName evidence="1">DUF7946 domain-containing protein</fullName>
    </recommendedName>
</protein>
<evidence type="ECO:0000313" key="2">
    <source>
        <dbReference type="EMBL" id="ALA68447.1"/>
    </source>
</evidence>
<sequence>MTLVKADEVSVKYDGVAVDDHSMDATQLGPALLAFGNLARITQQTVDPLSGKQITAKVQAFNAGSFEIMFGLDSSILEQAINLFTGKPLTGAATAATLGGVILQAIKYVKKEAKEKKKVSRDQLISELGDELLAAHVYELKSNRKFREQTGKLVKPVTNTGIESMSLKNSNIPGKLTIDSQDAEAIELLAEEETILTRVESILVEVDTPDIGAPLSRMWRFRSEKYGTFRAKMLDQDFATAVEAGRIYFAAGKRFEARVRIEDALVDGVVDKTKFEVVSIQEEADSQTELEY</sequence>
<feature type="domain" description="DUF7946" evidence="1">
    <location>
        <begin position="10"/>
        <end position="187"/>
    </location>
</feature>
<accession>A0A0K2H339</accession>
<keyword evidence="3" id="KW-1185">Reference proteome</keyword>
<dbReference type="RefSeq" id="WP_053411685.1">
    <property type="nucleotide sequence ID" value="NZ_CP006841.1"/>
</dbReference>